<evidence type="ECO:0000256" key="5">
    <source>
        <dbReference type="ARBA" id="ARBA00023136"/>
    </source>
</evidence>
<comment type="subcellular location">
    <subcellularLocation>
        <location evidence="1">Cell membrane</location>
        <topology evidence="1">Multi-pass membrane protein</topology>
    </subcellularLocation>
</comment>
<dbReference type="InterPro" id="IPR010619">
    <property type="entry name" value="ThrE-like_N"/>
</dbReference>
<dbReference type="GO" id="GO:0015744">
    <property type="term" value="P:succinate transport"/>
    <property type="evidence" value="ECO:0007669"/>
    <property type="project" value="TreeGrafter"/>
</dbReference>
<proteinExistence type="inferred from homology"/>
<evidence type="ECO:0000313" key="9">
    <source>
        <dbReference type="EMBL" id="EJX00098.1"/>
    </source>
</evidence>
<evidence type="ECO:0000256" key="4">
    <source>
        <dbReference type="ARBA" id="ARBA00022989"/>
    </source>
</evidence>
<comment type="similarity">
    <text evidence="6">Belongs to the ThrE exporter (TC 2.A.79) family.</text>
</comment>
<feature type="transmembrane region" description="Helical" evidence="7">
    <location>
        <begin position="197"/>
        <end position="213"/>
    </location>
</feature>
<dbReference type="Pfam" id="PF06738">
    <property type="entry name" value="ThrE"/>
    <property type="match status" value="1"/>
</dbReference>
<keyword evidence="2" id="KW-1003">Cell membrane</keyword>
<feature type="transmembrane region" description="Helical" evidence="7">
    <location>
        <begin position="135"/>
        <end position="156"/>
    </location>
</feature>
<feature type="transmembrane region" description="Helical" evidence="7">
    <location>
        <begin position="234"/>
        <end position="256"/>
    </location>
</feature>
<name>J9GEA5_9ZZZZ</name>
<sequence>MKTNEVQAIGTFLRDYATTLLESGATTVRIEKNVWRMAESYGFEAEVNIYPRHVDVVQRDQETGSTAIFSKTIKGSANNYATITELSKLSWNCYDHHLSLEVCQREYQRIIHTPRLSNTLVTILTSFANLSFCRLFGGDLISMTIVFVATLCGFYAKGALHRKWGVDMRVATIIAGCISAIMSCSGYVFGWGTTPDVALATSVLYLVPGIPYLNSVSDLINGHNICATSRFLQAMIITVCLSVGLYLGLWLMNIGIL</sequence>
<dbReference type="GO" id="GO:0005886">
    <property type="term" value="C:plasma membrane"/>
    <property type="evidence" value="ECO:0007669"/>
    <property type="project" value="UniProtKB-SubCell"/>
</dbReference>
<reference evidence="9" key="1">
    <citation type="journal article" date="2012" name="PLoS ONE">
        <title>Gene sets for utilization of primary and secondary nutrition supplies in the distal gut of endangered iberian lynx.</title>
        <authorList>
            <person name="Alcaide M."/>
            <person name="Messina E."/>
            <person name="Richter M."/>
            <person name="Bargiela R."/>
            <person name="Peplies J."/>
            <person name="Huws S.A."/>
            <person name="Newbold C.J."/>
            <person name="Golyshin P.N."/>
            <person name="Simon M.A."/>
            <person name="Lopez G."/>
            <person name="Yakimov M.M."/>
            <person name="Ferrer M."/>
        </authorList>
    </citation>
    <scope>NUCLEOTIDE SEQUENCE</scope>
</reference>
<feature type="domain" description="Threonine/serine exporter-like N-terminal" evidence="8">
    <location>
        <begin position="16"/>
        <end position="251"/>
    </location>
</feature>
<accession>J9GEA5</accession>
<gene>
    <name evidence="9" type="ORF">EVA_11792</name>
</gene>
<keyword evidence="5 7" id="KW-0472">Membrane</keyword>
<evidence type="ECO:0000256" key="7">
    <source>
        <dbReference type="SAM" id="Phobius"/>
    </source>
</evidence>
<dbReference type="PANTHER" id="PTHR34390:SF2">
    <property type="entry name" value="SUCCINATE TRANSPORTER SUBUNIT YJJP-RELATED"/>
    <property type="match status" value="1"/>
</dbReference>
<keyword evidence="4 7" id="KW-1133">Transmembrane helix</keyword>
<comment type="caution">
    <text evidence="9">The sequence shown here is derived from an EMBL/GenBank/DDBJ whole genome shotgun (WGS) entry which is preliminary data.</text>
</comment>
<evidence type="ECO:0000256" key="2">
    <source>
        <dbReference type="ARBA" id="ARBA00022475"/>
    </source>
</evidence>
<feature type="transmembrane region" description="Helical" evidence="7">
    <location>
        <begin position="168"/>
        <end position="191"/>
    </location>
</feature>
<evidence type="ECO:0000256" key="6">
    <source>
        <dbReference type="ARBA" id="ARBA00034125"/>
    </source>
</evidence>
<dbReference type="InterPro" id="IPR050539">
    <property type="entry name" value="ThrE_Dicarb/AminoAcid_Exp"/>
</dbReference>
<organism evidence="9">
    <name type="scientific">gut metagenome</name>
    <dbReference type="NCBI Taxonomy" id="749906"/>
    <lineage>
        <taxon>unclassified sequences</taxon>
        <taxon>metagenomes</taxon>
        <taxon>organismal metagenomes</taxon>
    </lineage>
</organism>
<dbReference type="GO" id="GO:0022857">
    <property type="term" value="F:transmembrane transporter activity"/>
    <property type="evidence" value="ECO:0007669"/>
    <property type="project" value="InterPro"/>
</dbReference>
<evidence type="ECO:0000256" key="1">
    <source>
        <dbReference type="ARBA" id="ARBA00004651"/>
    </source>
</evidence>
<dbReference type="AlphaFoldDB" id="J9GEA5"/>
<dbReference type="PANTHER" id="PTHR34390">
    <property type="entry name" value="UPF0442 PROTEIN YJJB-RELATED"/>
    <property type="match status" value="1"/>
</dbReference>
<dbReference type="EMBL" id="AMCI01003533">
    <property type="protein sequence ID" value="EJX00098.1"/>
    <property type="molecule type" value="Genomic_DNA"/>
</dbReference>
<evidence type="ECO:0000256" key="3">
    <source>
        <dbReference type="ARBA" id="ARBA00022692"/>
    </source>
</evidence>
<protein>
    <submittedName>
        <fullName evidence="9">Integral membrane protein</fullName>
    </submittedName>
</protein>
<evidence type="ECO:0000259" key="8">
    <source>
        <dbReference type="Pfam" id="PF06738"/>
    </source>
</evidence>
<keyword evidence="3 7" id="KW-0812">Transmembrane</keyword>